<dbReference type="EMBL" id="JAULSV010000001">
    <property type="protein sequence ID" value="KAK0658005.1"/>
    <property type="molecule type" value="Genomic_DNA"/>
</dbReference>
<organism evidence="1 2">
    <name type="scientific">Cercophora newfieldiana</name>
    <dbReference type="NCBI Taxonomy" id="92897"/>
    <lineage>
        <taxon>Eukaryota</taxon>
        <taxon>Fungi</taxon>
        <taxon>Dikarya</taxon>
        <taxon>Ascomycota</taxon>
        <taxon>Pezizomycotina</taxon>
        <taxon>Sordariomycetes</taxon>
        <taxon>Sordariomycetidae</taxon>
        <taxon>Sordariales</taxon>
        <taxon>Lasiosphaeriaceae</taxon>
        <taxon>Cercophora</taxon>
    </lineage>
</organism>
<protein>
    <submittedName>
        <fullName evidence="1">Uncharacterized protein</fullName>
    </submittedName>
</protein>
<dbReference type="InterPro" id="IPR032675">
    <property type="entry name" value="LRR_dom_sf"/>
</dbReference>
<reference evidence="1" key="1">
    <citation type="submission" date="2023-06" db="EMBL/GenBank/DDBJ databases">
        <title>Genome-scale phylogeny and comparative genomics of the fungal order Sordariales.</title>
        <authorList>
            <consortium name="Lawrence Berkeley National Laboratory"/>
            <person name="Hensen N."/>
            <person name="Bonometti L."/>
            <person name="Westerberg I."/>
            <person name="Brannstrom I.O."/>
            <person name="Guillou S."/>
            <person name="Cros-Aarteil S."/>
            <person name="Calhoun S."/>
            <person name="Haridas S."/>
            <person name="Kuo A."/>
            <person name="Mondo S."/>
            <person name="Pangilinan J."/>
            <person name="Riley R."/>
            <person name="Labutti K."/>
            <person name="Andreopoulos B."/>
            <person name="Lipzen A."/>
            <person name="Chen C."/>
            <person name="Yanf M."/>
            <person name="Daum C."/>
            <person name="Ng V."/>
            <person name="Clum A."/>
            <person name="Steindorff A."/>
            <person name="Ohm R."/>
            <person name="Martin F."/>
            <person name="Silar P."/>
            <person name="Natvig D."/>
            <person name="Lalanne C."/>
            <person name="Gautier V."/>
            <person name="Ament-Velasquez S.L."/>
            <person name="Kruys A."/>
            <person name="Hutchinson M.I."/>
            <person name="Powell A.J."/>
            <person name="Barry K."/>
            <person name="Miller A.N."/>
            <person name="Grigoriev I.V."/>
            <person name="Debuchy R."/>
            <person name="Gladieux P."/>
            <person name="Thoren M.H."/>
            <person name="Johannesson H."/>
        </authorList>
    </citation>
    <scope>NUCLEOTIDE SEQUENCE</scope>
    <source>
        <strain evidence="1">SMH2532-1</strain>
    </source>
</reference>
<accession>A0AA39YV09</accession>
<dbReference type="AlphaFoldDB" id="A0AA39YV09"/>
<keyword evidence="2" id="KW-1185">Reference proteome</keyword>
<proteinExistence type="predicted"/>
<name>A0AA39YV09_9PEZI</name>
<dbReference type="SUPFAM" id="SSF52058">
    <property type="entry name" value="L domain-like"/>
    <property type="match status" value="1"/>
</dbReference>
<comment type="caution">
    <text evidence="1">The sequence shown here is derived from an EMBL/GenBank/DDBJ whole genome shotgun (WGS) entry which is preliminary data.</text>
</comment>
<dbReference type="Proteomes" id="UP001174936">
    <property type="component" value="Unassembled WGS sequence"/>
</dbReference>
<evidence type="ECO:0000313" key="2">
    <source>
        <dbReference type="Proteomes" id="UP001174936"/>
    </source>
</evidence>
<evidence type="ECO:0000313" key="1">
    <source>
        <dbReference type="EMBL" id="KAK0658005.1"/>
    </source>
</evidence>
<gene>
    <name evidence="1" type="ORF">B0T16DRAFT_442534</name>
</gene>
<sequence>MARLAPALGKLPPEILILILDHLAELYREEYLVADGVCTRCLSRDMCRNLICLCLTSKPIRVWSEQLLYRNIRLFENLCSHKGVYDSWIPVEATPRMNRHSLCVRHVVALVKTLTRRPELRTAVRLANFSGWQGIYELSTVEMLDLVRKVETWLPPNSGFQRLSANHVATWRGLPTNYERVACVVTYLTGLLPLVLPKLQTWEFDDYPLPDDWIPEDDSPADTESENRITDWYSSVFSSSASPFLGISERLGSIETRDDAISLARLLRAPLPQVTTLTVNDASSLVASTIAAHKQHLPNVTHLRLHNLSGGLMWTTEMLDLLGPAGFTNLTSFQLICQYNYPNIYLDSIHLRPLPLPLLANNSPNLKHLVLDANPFEYCCLSNPDSMFSKFRNLEVLIMGRANWRTSEPPSFPPSLRILHLVEEAADRGAYHESEQRGLWNRTASWLQCIYESVKDGAYTSLREVHVELKPDFFIFTPGKFELLKARGTRKLDARAVEWPADVAHRECRKRFLVKMHELRTQFLTVGILLVVRPACTARDQESMRILDPRQKWLPRDMTNLSLGDGRW</sequence>
<dbReference type="Gene3D" id="3.80.10.10">
    <property type="entry name" value="Ribonuclease Inhibitor"/>
    <property type="match status" value="1"/>
</dbReference>